<evidence type="ECO:0000256" key="6">
    <source>
        <dbReference type="RuleBase" id="RU000461"/>
    </source>
</evidence>
<keyword evidence="3 6" id="KW-0479">Metal-binding</keyword>
<feature type="transmembrane region" description="Helical" evidence="7">
    <location>
        <begin position="13"/>
        <end position="32"/>
    </location>
</feature>
<evidence type="ECO:0000313" key="8">
    <source>
        <dbReference type="EMBL" id="GAB1320360.1"/>
    </source>
</evidence>
<evidence type="ECO:0000256" key="1">
    <source>
        <dbReference type="ARBA" id="ARBA00001971"/>
    </source>
</evidence>
<evidence type="ECO:0000256" key="7">
    <source>
        <dbReference type="SAM" id="Phobius"/>
    </source>
</evidence>
<evidence type="ECO:0000256" key="2">
    <source>
        <dbReference type="ARBA" id="ARBA00010617"/>
    </source>
</evidence>
<dbReference type="InterPro" id="IPR036396">
    <property type="entry name" value="Cyt_P450_sf"/>
</dbReference>
<proteinExistence type="inferred from homology"/>
<dbReference type="InterPro" id="IPR002403">
    <property type="entry name" value="Cyt_P450_E_grp-IV"/>
</dbReference>
<dbReference type="Proteomes" id="UP001628179">
    <property type="component" value="Unassembled WGS sequence"/>
</dbReference>
<reference evidence="8 9" key="1">
    <citation type="submission" date="2024-09" db="EMBL/GenBank/DDBJ databases">
        <title>Itraconazole resistance in Madurella fahalii resulting from another homologue of gene encoding cytochrome P450 14-alpha sterol demethylase (CYP51).</title>
        <authorList>
            <person name="Yoshioka I."/>
            <person name="Fahal A.H."/>
            <person name="Kaneko S."/>
            <person name="Yaguchi T."/>
        </authorList>
    </citation>
    <scope>NUCLEOTIDE SEQUENCE [LARGE SCALE GENOMIC DNA]</scope>
    <source>
        <strain evidence="8 9">IFM 68171</strain>
    </source>
</reference>
<sequence length="510" mass="56575">MGVFQYSSQLIELSPYTVVLVVAVLPAVLILVRQLLYPTVDPREPPVLRPKIPFLGHAISIARDAGGYYARLYREYRMPICTLPVLTGKIYVINSPALISAAMRSKALSFYPFIQLVSPNAVGMSEVEKAKLKDPAYIPTATEPIHGSLMGEPLRELAGAGLKRIAVDLNSIRSEDITNGLGWLRDVMSQAVMAAIYGEKNPMTPEVHRHIWEYDKKVAILALGIAPKLLARKALAARSLLQKALRDFYVAGLDQGSDVSAFVKDRAAVKRKMGVSDVDMAATEFDIPWVSVTNTIPSLVWLFLNIFSRPDYVERLRSEVLEVTTVTGGSATIDAPKFEKKTFMNACFQEIQRRYNDVGGNRQVMEDTVLRDVDGREYLLKKGTNVQWYSGVPQLNGDIWGDDAEAFNPERFVETPPDVEKKRRGALIPFGGGKHLCPGRMFAVTEISAMVGALALAFDIEGAKLPPVIQGARPGTSMRRLGWDKGEEPRIKIKRRKGWENVELRFTVSG</sequence>
<dbReference type="GeneID" id="98181312"/>
<evidence type="ECO:0000256" key="4">
    <source>
        <dbReference type="ARBA" id="ARBA00023004"/>
    </source>
</evidence>
<dbReference type="PANTHER" id="PTHR47582">
    <property type="entry name" value="P450, PUTATIVE (EUROFUNG)-RELATED"/>
    <property type="match status" value="1"/>
</dbReference>
<dbReference type="RefSeq" id="XP_070922090.1">
    <property type="nucleotide sequence ID" value="XM_071065989.1"/>
</dbReference>
<keyword evidence="7" id="KW-0812">Transmembrane</keyword>
<keyword evidence="7" id="KW-1133">Transmembrane helix</keyword>
<keyword evidence="7" id="KW-0472">Membrane</keyword>
<keyword evidence="4 6" id="KW-0408">Iron</keyword>
<organism evidence="8 9">
    <name type="scientific">Madurella fahalii</name>
    <dbReference type="NCBI Taxonomy" id="1157608"/>
    <lineage>
        <taxon>Eukaryota</taxon>
        <taxon>Fungi</taxon>
        <taxon>Dikarya</taxon>
        <taxon>Ascomycota</taxon>
        <taxon>Pezizomycotina</taxon>
        <taxon>Sordariomycetes</taxon>
        <taxon>Sordariomycetidae</taxon>
        <taxon>Sordariales</taxon>
        <taxon>Sordariales incertae sedis</taxon>
        <taxon>Madurella</taxon>
    </lineage>
</organism>
<evidence type="ECO:0000256" key="3">
    <source>
        <dbReference type="ARBA" id="ARBA00022723"/>
    </source>
</evidence>
<dbReference type="Gene3D" id="1.10.630.10">
    <property type="entry name" value="Cytochrome P450"/>
    <property type="match status" value="1"/>
</dbReference>
<comment type="similarity">
    <text evidence="2 6">Belongs to the cytochrome P450 family.</text>
</comment>
<name>A0ABQ0GRJ7_9PEZI</name>
<dbReference type="InterPro" id="IPR017972">
    <property type="entry name" value="Cyt_P450_CS"/>
</dbReference>
<dbReference type="PANTHER" id="PTHR47582:SF1">
    <property type="entry name" value="P450, PUTATIVE (EUROFUNG)-RELATED"/>
    <property type="match status" value="1"/>
</dbReference>
<gene>
    <name evidence="8" type="ORF">MFIFM68171_10570</name>
</gene>
<dbReference type="PROSITE" id="PS00086">
    <property type="entry name" value="CYTOCHROME_P450"/>
    <property type="match status" value="1"/>
</dbReference>
<accession>A0ABQ0GRJ7</accession>
<evidence type="ECO:0000313" key="9">
    <source>
        <dbReference type="Proteomes" id="UP001628179"/>
    </source>
</evidence>
<dbReference type="PRINTS" id="PR00465">
    <property type="entry name" value="EP450IV"/>
</dbReference>
<comment type="caution">
    <text evidence="8">The sequence shown here is derived from an EMBL/GenBank/DDBJ whole genome shotgun (WGS) entry which is preliminary data.</text>
</comment>
<keyword evidence="6" id="KW-0349">Heme</keyword>
<dbReference type="EMBL" id="BAAFSV010000006">
    <property type="protein sequence ID" value="GAB1320360.1"/>
    <property type="molecule type" value="Genomic_DNA"/>
</dbReference>
<evidence type="ECO:0000256" key="5">
    <source>
        <dbReference type="ARBA" id="ARBA00023033"/>
    </source>
</evidence>
<keyword evidence="6" id="KW-0560">Oxidoreductase</keyword>
<comment type="cofactor">
    <cofactor evidence="1">
        <name>heme</name>
        <dbReference type="ChEBI" id="CHEBI:30413"/>
    </cofactor>
</comment>
<dbReference type="Pfam" id="PF00067">
    <property type="entry name" value="p450"/>
    <property type="match status" value="1"/>
</dbReference>
<dbReference type="InterPro" id="IPR053007">
    <property type="entry name" value="CYP450_monoxygenase_sec-met"/>
</dbReference>
<keyword evidence="9" id="KW-1185">Reference proteome</keyword>
<dbReference type="InterPro" id="IPR001128">
    <property type="entry name" value="Cyt_P450"/>
</dbReference>
<dbReference type="CDD" id="cd11040">
    <property type="entry name" value="CYP7_CYP8-like"/>
    <property type="match status" value="1"/>
</dbReference>
<dbReference type="SUPFAM" id="SSF48264">
    <property type="entry name" value="Cytochrome P450"/>
    <property type="match status" value="1"/>
</dbReference>
<protein>
    <recommendedName>
        <fullName evidence="10">Cytochrome P450</fullName>
    </recommendedName>
</protein>
<evidence type="ECO:0008006" key="10">
    <source>
        <dbReference type="Google" id="ProtNLM"/>
    </source>
</evidence>
<keyword evidence="5 6" id="KW-0503">Monooxygenase</keyword>